<dbReference type="GeneID" id="28768983"/>
<accession>A0A177D2C1</accession>
<dbReference type="EMBL" id="KV441548">
    <property type="protein sequence ID" value="OAG13169.1"/>
    <property type="molecule type" value="Genomic_DNA"/>
</dbReference>
<protein>
    <submittedName>
        <fullName evidence="1">Uncharacterized protein</fullName>
    </submittedName>
</protein>
<gene>
    <name evidence="1" type="ORF">CC84DRAFT_184850</name>
</gene>
<evidence type="ECO:0000313" key="2">
    <source>
        <dbReference type="Proteomes" id="UP000077069"/>
    </source>
</evidence>
<name>A0A177D2C1_9PLEO</name>
<keyword evidence="2" id="KW-1185">Reference proteome</keyword>
<organism evidence="1 2">
    <name type="scientific">Paraphaeosphaeria sporulosa</name>
    <dbReference type="NCBI Taxonomy" id="1460663"/>
    <lineage>
        <taxon>Eukaryota</taxon>
        <taxon>Fungi</taxon>
        <taxon>Dikarya</taxon>
        <taxon>Ascomycota</taxon>
        <taxon>Pezizomycotina</taxon>
        <taxon>Dothideomycetes</taxon>
        <taxon>Pleosporomycetidae</taxon>
        <taxon>Pleosporales</taxon>
        <taxon>Massarineae</taxon>
        <taxon>Didymosphaeriaceae</taxon>
        <taxon>Paraphaeosphaeria</taxon>
    </lineage>
</organism>
<evidence type="ECO:0000313" key="1">
    <source>
        <dbReference type="EMBL" id="OAG13169.1"/>
    </source>
</evidence>
<dbReference type="RefSeq" id="XP_018043534.1">
    <property type="nucleotide sequence ID" value="XM_018185497.1"/>
</dbReference>
<dbReference type="AlphaFoldDB" id="A0A177D2C1"/>
<sequence length="141" mass="16074">MSRSLLLGVSEVVRRHAVLREYSVCTLYLVFLWGSTSGLACRCWRQMKSAVSRKVWRFVPRRRCVGWNKLAQDDLSGFLDARWLHRSVVFQTDSPAGLCHGRRVHWSIAGGHGRGTSTYQHPSINLSTKSNQMLGMRKTLV</sequence>
<dbReference type="Proteomes" id="UP000077069">
    <property type="component" value="Unassembled WGS sequence"/>
</dbReference>
<proteinExistence type="predicted"/>
<dbReference type="InParanoid" id="A0A177D2C1"/>
<reference evidence="1 2" key="1">
    <citation type="submission" date="2016-05" db="EMBL/GenBank/DDBJ databases">
        <title>Comparative analysis of secretome profiles of manganese(II)-oxidizing ascomycete fungi.</title>
        <authorList>
            <consortium name="DOE Joint Genome Institute"/>
            <person name="Zeiner C.A."/>
            <person name="Purvine S.O."/>
            <person name="Zink E.M."/>
            <person name="Wu S."/>
            <person name="Pasa-Tolic L."/>
            <person name="Chaput D.L."/>
            <person name="Haridas S."/>
            <person name="Grigoriev I.V."/>
            <person name="Santelli C.M."/>
            <person name="Hansel C.M."/>
        </authorList>
    </citation>
    <scope>NUCLEOTIDE SEQUENCE [LARGE SCALE GENOMIC DNA]</scope>
    <source>
        <strain evidence="1 2">AP3s5-JAC2a</strain>
    </source>
</reference>